<keyword evidence="3" id="KW-0406">Ion transport</keyword>
<evidence type="ECO:0000259" key="2">
    <source>
        <dbReference type="Pfam" id="PF07885"/>
    </source>
</evidence>
<accession>A0AAC9FGG6</accession>
<dbReference type="Proteomes" id="UP000076088">
    <property type="component" value="Chromosome"/>
</dbReference>
<keyword evidence="1" id="KW-0812">Transmembrane</keyword>
<dbReference type="KEGG" id="smaz:LH19_20595"/>
<feature type="domain" description="Potassium channel" evidence="2">
    <location>
        <begin position="66"/>
        <end position="134"/>
    </location>
</feature>
<feature type="transmembrane region" description="Helical" evidence="1">
    <location>
        <begin position="6"/>
        <end position="30"/>
    </location>
</feature>
<dbReference type="Gene3D" id="1.10.287.70">
    <property type="match status" value="1"/>
</dbReference>
<protein>
    <submittedName>
        <fullName evidence="3">K+ channel TrkA-N</fullName>
    </submittedName>
</protein>
<dbReference type="Pfam" id="PF07885">
    <property type="entry name" value="Ion_trans_2"/>
    <property type="match status" value="1"/>
</dbReference>
<reference evidence="4" key="1">
    <citation type="submission" date="2015-11" db="EMBL/GenBank/DDBJ databases">
        <title>Complete genome sequence of a polyethylene-glycol degrader Sphingopyxis macrogoltabida 203N (NBRC 111659).</title>
        <authorList>
            <person name="Yoshiyuki O."/>
            <person name="Shouta N."/>
            <person name="Nagata Y."/>
            <person name="Numata M."/>
            <person name="Tsuchikane K."/>
            <person name="Hosoyama A."/>
            <person name="Yamazoe A."/>
            <person name="Tsuda M."/>
            <person name="Fujita N."/>
            <person name="Kawai F."/>
        </authorList>
    </citation>
    <scope>NUCLEOTIDE SEQUENCE [LARGE SCALE GENOMIC DNA]</scope>
    <source>
        <strain evidence="4">203N</strain>
    </source>
</reference>
<evidence type="ECO:0000256" key="1">
    <source>
        <dbReference type="SAM" id="Phobius"/>
    </source>
</evidence>
<keyword evidence="1" id="KW-1133">Transmembrane helix</keyword>
<dbReference type="AlphaFoldDB" id="A0AAC9FGG6"/>
<dbReference type="EMBL" id="CP013344">
    <property type="protein sequence ID" value="AMU91526.1"/>
    <property type="molecule type" value="Genomic_DNA"/>
</dbReference>
<gene>
    <name evidence="3" type="ORF">ATM17_21140</name>
</gene>
<reference evidence="3 4" key="2">
    <citation type="journal article" date="2016" name="Genome Announc.">
        <title>Complete Genome Sequence of Sphingopyxis macrogoltabida Strain 203N (NBRC 111659), a Polyethylene Glycol Degrader.</title>
        <authorList>
            <person name="Ohtsubo Y."/>
            <person name="Nonoyama S."/>
            <person name="Nagata Y."/>
            <person name="Numata M."/>
            <person name="Tsuchikane K."/>
            <person name="Hosoyama A."/>
            <person name="Yamazoe A."/>
            <person name="Tsuda M."/>
            <person name="Fujita N."/>
            <person name="Kawai F."/>
        </authorList>
    </citation>
    <scope>NUCLEOTIDE SEQUENCE [LARGE SCALE GENOMIC DNA]</scope>
    <source>
        <strain evidence="3 4">203N</strain>
    </source>
</reference>
<dbReference type="RefSeq" id="WP_054731567.1">
    <property type="nucleotide sequence ID" value="NZ_CP009429.1"/>
</dbReference>
<sequence length="151" mass="16364">MTLAHQLALATLVVGVTVVVHLAGLALLLAILRRYRRASRRYLVILLNGGAILVAAFGLFALHSAEIWIWAGIYQLLGAFTDFEHALYFSTSTYVTIGYGDVVLPPGLRILGAIEGASGIILIGWSTAFFFSIVDRMKLLERSFDTDHGGG</sequence>
<dbReference type="InterPro" id="IPR013099">
    <property type="entry name" value="K_chnl_dom"/>
</dbReference>
<keyword evidence="1" id="KW-0472">Membrane</keyword>
<keyword evidence="3" id="KW-0813">Transport</keyword>
<proteinExistence type="predicted"/>
<keyword evidence="4" id="KW-1185">Reference proteome</keyword>
<name>A0AAC9FGG6_SPHMC</name>
<feature type="transmembrane region" description="Helical" evidence="1">
    <location>
        <begin position="42"/>
        <end position="62"/>
    </location>
</feature>
<evidence type="ECO:0000313" key="3">
    <source>
        <dbReference type="EMBL" id="AMU91526.1"/>
    </source>
</evidence>
<evidence type="ECO:0000313" key="4">
    <source>
        <dbReference type="Proteomes" id="UP000076088"/>
    </source>
</evidence>
<dbReference type="SUPFAM" id="SSF81324">
    <property type="entry name" value="Voltage-gated potassium channels"/>
    <property type="match status" value="1"/>
</dbReference>
<keyword evidence="3" id="KW-0407">Ion channel</keyword>
<organism evidence="3 4">
    <name type="scientific">Sphingopyxis macrogoltabida</name>
    <name type="common">Sphingomonas macrogoltabidus</name>
    <dbReference type="NCBI Taxonomy" id="33050"/>
    <lineage>
        <taxon>Bacteria</taxon>
        <taxon>Pseudomonadati</taxon>
        <taxon>Pseudomonadota</taxon>
        <taxon>Alphaproteobacteria</taxon>
        <taxon>Sphingomonadales</taxon>
        <taxon>Sphingomonadaceae</taxon>
        <taxon>Sphingopyxis</taxon>
    </lineage>
</organism>
<dbReference type="GO" id="GO:0034220">
    <property type="term" value="P:monoatomic ion transmembrane transport"/>
    <property type="evidence" value="ECO:0007669"/>
    <property type="project" value="UniProtKB-KW"/>
</dbReference>
<feature type="transmembrane region" description="Helical" evidence="1">
    <location>
        <begin position="110"/>
        <end position="134"/>
    </location>
</feature>